<evidence type="ECO:0000313" key="3">
    <source>
        <dbReference type="Proteomes" id="UP001523234"/>
    </source>
</evidence>
<keyword evidence="1" id="KW-0812">Transmembrane</keyword>
<sequence>MEFTFTDMMKRFWRFSWVIVLVMILFAGAGFAGSKLAKKNTNYAASRTVIIAKDNTNVKDPNSRFSADKALIDTYKKLAKDDAIVSSVKKALPFKMTTDEITSAVSVENPTETLMLNFEANSNTVAKAKALANTYAEVYSQVAPSLYPDMGQQKLLSKANSSDVKEVGSKSTKKMTIFGAAFGLVVAMFTVLVTGIWSNYKLAKKQG</sequence>
<dbReference type="EMBL" id="JAMWYK010000001">
    <property type="protein sequence ID" value="MCO0831691.1"/>
    <property type="molecule type" value="Genomic_DNA"/>
</dbReference>
<keyword evidence="3" id="KW-1185">Reference proteome</keyword>
<dbReference type="PANTHER" id="PTHR32309">
    <property type="entry name" value="TYROSINE-PROTEIN KINASE"/>
    <property type="match status" value="1"/>
</dbReference>
<accession>A0ABT0ZNX8</accession>
<dbReference type="Proteomes" id="UP001523234">
    <property type="component" value="Unassembled WGS sequence"/>
</dbReference>
<dbReference type="RefSeq" id="WP_252442181.1">
    <property type="nucleotide sequence ID" value="NZ_JAMWYK010000001.1"/>
</dbReference>
<keyword evidence="1" id="KW-1133">Transmembrane helix</keyword>
<dbReference type="PANTHER" id="PTHR32309:SF31">
    <property type="entry name" value="CAPSULAR EXOPOLYSACCHARIDE FAMILY"/>
    <property type="match status" value="1"/>
</dbReference>
<feature type="transmembrane region" description="Helical" evidence="1">
    <location>
        <begin position="12"/>
        <end position="32"/>
    </location>
</feature>
<keyword evidence="1" id="KW-0472">Membrane</keyword>
<proteinExistence type="predicted"/>
<feature type="transmembrane region" description="Helical" evidence="1">
    <location>
        <begin position="175"/>
        <end position="197"/>
    </location>
</feature>
<protein>
    <submittedName>
        <fullName evidence="2">Capsular biosynthesis protein</fullName>
    </submittedName>
</protein>
<reference evidence="2 3" key="1">
    <citation type="submission" date="2022-06" db="EMBL/GenBank/DDBJ databases">
        <title>Fructobacillus taiwanensis sp. nov., isolated from the honeybee.</title>
        <authorList>
            <person name="Chen Y.-S."/>
            <person name="Wang L.-T."/>
            <person name="Lee Y.-S."/>
            <person name="Chang Y.-C."/>
            <person name="Wu H.-C."/>
            <person name="Liao C.-Y."/>
            <person name="Chen W.-H."/>
            <person name="Deng J.-N."/>
            <person name="Wang Y.-H."/>
        </authorList>
    </citation>
    <scope>NUCLEOTIDE SEQUENCE [LARGE SCALE GENOMIC DNA]</scope>
    <source>
        <strain evidence="2 3">W13</strain>
    </source>
</reference>
<evidence type="ECO:0000256" key="1">
    <source>
        <dbReference type="SAM" id="Phobius"/>
    </source>
</evidence>
<gene>
    <name evidence="2" type="ORF">NFX39_01100</name>
</gene>
<dbReference type="InterPro" id="IPR050445">
    <property type="entry name" value="Bact_polysacc_biosynth/exp"/>
</dbReference>
<organism evidence="2 3">
    <name type="scientific">Fructobacillus apis</name>
    <dbReference type="NCBI Taxonomy" id="2935017"/>
    <lineage>
        <taxon>Bacteria</taxon>
        <taxon>Bacillati</taxon>
        <taxon>Bacillota</taxon>
        <taxon>Bacilli</taxon>
        <taxon>Lactobacillales</taxon>
        <taxon>Lactobacillaceae</taxon>
        <taxon>Fructobacillus</taxon>
    </lineage>
</organism>
<comment type="caution">
    <text evidence="2">The sequence shown here is derived from an EMBL/GenBank/DDBJ whole genome shotgun (WGS) entry which is preliminary data.</text>
</comment>
<evidence type="ECO:0000313" key="2">
    <source>
        <dbReference type="EMBL" id="MCO0831691.1"/>
    </source>
</evidence>
<name>A0ABT0ZNX8_9LACO</name>